<dbReference type="SUPFAM" id="SSF46966">
    <property type="entry name" value="Spectrin repeat"/>
    <property type="match status" value="1"/>
</dbReference>
<dbReference type="SUPFAM" id="SSF47576">
    <property type="entry name" value="Calponin-homology domain, CH-domain"/>
    <property type="match status" value="1"/>
</dbReference>
<evidence type="ECO:0000259" key="1">
    <source>
        <dbReference type="PROSITE" id="PS50021"/>
    </source>
</evidence>
<dbReference type="Proteomes" id="UP000792457">
    <property type="component" value="Unassembled WGS sequence"/>
</dbReference>
<name>A0A8K0PBD8_LADFU</name>
<accession>A0A8K0PBD8</accession>
<dbReference type="AlphaFoldDB" id="A0A8K0PBD8"/>
<reference evidence="2" key="2">
    <citation type="submission" date="2017-10" db="EMBL/GenBank/DDBJ databases">
        <title>Ladona fulva Genome sequencing and assembly.</title>
        <authorList>
            <person name="Murali S."/>
            <person name="Richards S."/>
            <person name="Bandaranaike D."/>
            <person name="Bellair M."/>
            <person name="Blankenburg K."/>
            <person name="Chao H."/>
            <person name="Dinh H."/>
            <person name="Doddapaneni H."/>
            <person name="Dugan-Rocha S."/>
            <person name="Elkadiri S."/>
            <person name="Gnanaolivu R."/>
            <person name="Hernandez B."/>
            <person name="Skinner E."/>
            <person name="Javaid M."/>
            <person name="Lee S."/>
            <person name="Li M."/>
            <person name="Ming W."/>
            <person name="Munidasa M."/>
            <person name="Muniz J."/>
            <person name="Nguyen L."/>
            <person name="Hughes D."/>
            <person name="Osuji N."/>
            <person name="Pu L.-L."/>
            <person name="Puazo M."/>
            <person name="Qu C."/>
            <person name="Quiroz J."/>
            <person name="Raj R."/>
            <person name="Weissenberger G."/>
            <person name="Xin Y."/>
            <person name="Zou X."/>
            <person name="Han Y."/>
            <person name="Worley K."/>
            <person name="Muzny D."/>
            <person name="Gibbs R."/>
        </authorList>
    </citation>
    <scope>NUCLEOTIDE SEQUENCE</scope>
    <source>
        <strain evidence="2">Sampled in the wild</strain>
    </source>
</reference>
<organism evidence="2 3">
    <name type="scientific">Ladona fulva</name>
    <name type="common">Scarce chaser dragonfly</name>
    <name type="synonym">Libellula fulva</name>
    <dbReference type="NCBI Taxonomy" id="123851"/>
    <lineage>
        <taxon>Eukaryota</taxon>
        <taxon>Metazoa</taxon>
        <taxon>Ecdysozoa</taxon>
        <taxon>Arthropoda</taxon>
        <taxon>Hexapoda</taxon>
        <taxon>Insecta</taxon>
        <taxon>Pterygota</taxon>
        <taxon>Palaeoptera</taxon>
        <taxon>Odonata</taxon>
        <taxon>Epiprocta</taxon>
        <taxon>Anisoptera</taxon>
        <taxon>Libelluloidea</taxon>
        <taxon>Libellulidae</taxon>
        <taxon>Ladona</taxon>
    </lineage>
</organism>
<dbReference type="InterPro" id="IPR001715">
    <property type="entry name" value="CH_dom"/>
</dbReference>
<dbReference type="InterPro" id="IPR036872">
    <property type="entry name" value="CH_dom_sf"/>
</dbReference>
<evidence type="ECO:0000313" key="3">
    <source>
        <dbReference type="Proteomes" id="UP000792457"/>
    </source>
</evidence>
<dbReference type="EMBL" id="KZ309425">
    <property type="protein sequence ID" value="KAG8238743.1"/>
    <property type="molecule type" value="Genomic_DNA"/>
</dbReference>
<feature type="domain" description="Calponin-homology (CH)" evidence="1">
    <location>
        <begin position="56"/>
        <end position="146"/>
    </location>
</feature>
<dbReference type="PANTHER" id="PTHR11915">
    <property type="entry name" value="SPECTRIN/FILAMIN RELATED CYTOSKELETAL PROTEIN"/>
    <property type="match status" value="1"/>
</dbReference>
<comment type="caution">
    <text evidence="2">The sequence shown here is derived from an EMBL/GenBank/DDBJ whole genome shotgun (WGS) entry which is preliminary data.</text>
</comment>
<reference evidence="2" key="1">
    <citation type="submission" date="2013-04" db="EMBL/GenBank/DDBJ databases">
        <authorList>
            <person name="Qu J."/>
            <person name="Murali S.C."/>
            <person name="Bandaranaike D."/>
            <person name="Bellair M."/>
            <person name="Blankenburg K."/>
            <person name="Chao H."/>
            <person name="Dinh H."/>
            <person name="Doddapaneni H."/>
            <person name="Downs B."/>
            <person name="Dugan-Rocha S."/>
            <person name="Elkadiri S."/>
            <person name="Gnanaolivu R.D."/>
            <person name="Hernandez B."/>
            <person name="Javaid M."/>
            <person name="Jayaseelan J.C."/>
            <person name="Lee S."/>
            <person name="Li M."/>
            <person name="Ming W."/>
            <person name="Munidasa M."/>
            <person name="Muniz J."/>
            <person name="Nguyen L."/>
            <person name="Ongeri F."/>
            <person name="Osuji N."/>
            <person name="Pu L.-L."/>
            <person name="Puazo M."/>
            <person name="Qu C."/>
            <person name="Quiroz J."/>
            <person name="Raj R."/>
            <person name="Weissenberger G."/>
            <person name="Xin Y."/>
            <person name="Zou X."/>
            <person name="Han Y."/>
            <person name="Richards S."/>
            <person name="Worley K."/>
            <person name="Muzny D."/>
            <person name="Gibbs R."/>
        </authorList>
    </citation>
    <scope>NUCLEOTIDE SEQUENCE</scope>
    <source>
        <strain evidence="2">Sampled in the wild</strain>
    </source>
</reference>
<keyword evidence="3" id="KW-1185">Reference proteome</keyword>
<sequence>MKNEMKSGRRIANIVGQMMEADAMKGRYGMLTTNLLEWILLKTKQLSDHNFPNSLEGIQGELTAFKTYRTVEKPPNMTKCLNVFFSLVTFLGSWRSGLGFNALIHAHRPDLVDYHSLIPSRHIENLNRAFDVAQEGLGIPRLLDAE</sequence>
<gene>
    <name evidence="2" type="ORF">J437_LFUL018163</name>
</gene>
<dbReference type="OrthoDB" id="5865767at2759"/>
<feature type="non-terminal residue" evidence="2">
    <location>
        <position position="1"/>
    </location>
</feature>
<protein>
    <recommendedName>
        <fullName evidence="1">Calponin-homology (CH) domain-containing protein</fullName>
    </recommendedName>
</protein>
<evidence type="ECO:0000313" key="2">
    <source>
        <dbReference type="EMBL" id="KAG8238743.1"/>
    </source>
</evidence>
<dbReference type="PROSITE" id="PS50021">
    <property type="entry name" value="CH"/>
    <property type="match status" value="1"/>
</dbReference>
<dbReference type="Gene3D" id="1.10.418.10">
    <property type="entry name" value="Calponin-like domain"/>
    <property type="match status" value="1"/>
</dbReference>
<dbReference type="Gene3D" id="1.20.58.60">
    <property type="match status" value="1"/>
</dbReference>
<dbReference type="Pfam" id="PF00307">
    <property type="entry name" value="CH"/>
    <property type="match status" value="1"/>
</dbReference>
<proteinExistence type="predicted"/>